<dbReference type="SUPFAM" id="SSF52540">
    <property type="entry name" value="P-loop containing nucleoside triphosphate hydrolases"/>
    <property type="match status" value="1"/>
</dbReference>
<sequence>MSMMIEAEGLSKTFRITKRRPGFLGGLRSVVDPEVRTVSAVRELNLQVKRGEMIGLVGPNGAGKSTTIKMLTGILMPSAGQLRVAGLLPVRQRRELAGRIGVVFGQRSQLWWDLPLQDSLQLLRHLYRVPEQRHQHNLGQLRKMLDLDEFMDTPVRQLSLGQRMRGDLAAALLHDPELLYLDEPTIGLDVVAKARIREFLLSLNAERGTTVLITTHDMDDIETLCPRMLIVDHGRKLYDGTVDTIRERFGGQRTLVAVLEANETVALSTLPMDEIGNSSLPDLPPGVRLQKIEGPRLELSFGRDTMPAHELVAWLGARYRLRDVTFLEPEIEAVIRRIYEENLLIEDSSIAV</sequence>
<dbReference type="EMBL" id="BIFS01000001">
    <property type="protein sequence ID" value="GCE16517.1"/>
    <property type="molecule type" value="Genomic_DNA"/>
</dbReference>
<dbReference type="PROSITE" id="PS50893">
    <property type="entry name" value="ABC_TRANSPORTER_2"/>
    <property type="match status" value="1"/>
</dbReference>
<dbReference type="Gene3D" id="3.40.50.300">
    <property type="entry name" value="P-loop containing nucleotide triphosphate hydrolases"/>
    <property type="match status" value="1"/>
</dbReference>
<keyword evidence="2" id="KW-0547">Nucleotide-binding</keyword>
<accession>A0A402ABP9</accession>
<evidence type="ECO:0000259" key="4">
    <source>
        <dbReference type="PROSITE" id="PS50893"/>
    </source>
</evidence>
<dbReference type="InterPro" id="IPR003439">
    <property type="entry name" value="ABC_transporter-like_ATP-bd"/>
</dbReference>
<proteinExistence type="predicted"/>
<name>A0A402ABP9_9CHLR</name>
<organism evidence="5 6">
    <name type="scientific">Dictyobacter kobayashii</name>
    <dbReference type="NCBI Taxonomy" id="2014872"/>
    <lineage>
        <taxon>Bacteria</taxon>
        <taxon>Bacillati</taxon>
        <taxon>Chloroflexota</taxon>
        <taxon>Ktedonobacteria</taxon>
        <taxon>Ktedonobacterales</taxon>
        <taxon>Dictyobacteraceae</taxon>
        <taxon>Dictyobacter</taxon>
    </lineage>
</organism>
<evidence type="ECO:0000256" key="1">
    <source>
        <dbReference type="ARBA" id="ARBA00022448"/>
    </source>
</evidence>
<reference evidence="6" key="1">
    <citation type="submission" date="2018-12" db="EMBL/GenBank/DDBJ databases">
        <title>Tengunoibacter tsumagoiensis gen. nov., sp. nov., Dictyobacter kobayashii sp. nov., D. alpinus sp. nov., and D. joshuensis sp. nov. and description of Dictyobacteraceae fam. nov. within the order Ktedonobacterales isolated from Tengu-no-mugimeshi.</title>
        <authorList>
            <person name="Wang C.M."/>
            <person name="Zheng Y."/>
            <person name="Sakai Y."/>
            <person name="Toyoda A."/>
            <person name="Minakuchi Y."/>
            <person name="Abe K."/>
            <person name="Yokota A."/>
            <person name="Yabe S."/>
        </authorList>
    </citation>
    <scope>NUCLEOTIDE SEQUENCE [LARGE SCALE GENOMIC DNA]</scope>
    <source>
        <strain evidence="6">Uno11</strain>
    </source>
</reference>
<protein>
    <submittedName>
        <fullName evidence="5">ABC transporter ATP-binding protein</fullName>
    </submittedName>
</protein>
<evidence type="ECO:0000313" key="6">
    <source>
        <dbReference type="Proteomes" id="UP000287188"/>
    </source>
</evidence>
<dbReference type="InterPro" id="IPR027417">
    <property type="entry name" value="P-loop_NTPase"/>
</dbReference>
<dbReference type="Pfam" id="PF00005">
    <property type="entry name" value="ABC_tran"/>
    <property type="match status" value="1"/>
</dbReference>
<gene>
    <name evidence="5" type="ORF">KDK_03170</name>
</gene>
<keyword evidence="3 5" id="KW-0067">ATP-binding</keyword>
<dbReference type="AlphaFoldDB" id="A0A402ABP9"/>
<keyword evidence="6" id="KW-1185">Reference proteome</keyword>
<evidence type="ECO:0000256" key="2">
    <source>
        <dbReference type="ARBA" id="ARBA00022741"/>
    </source>
</evidence>
<dbReference type="InterPro" id="IPR050763">
    <property type="entry name" value="ABC_transporter_ATP-binding"/>
</dbReference>
<dbReference type="GO" id="GO:0016887">
    <property type="term" value="F:ATP hydrolysis activity"/>
    <property type="evidence" value="ECO:0007669"/>
    <property type="project" value="InterPro"/>
</dbReference>
<dbReference type="PANTHER" id="PTHR42711:SF1">
    <property type="entry name" value="ABC-TRANSPORT PROTEIN, ATP-BINDING COMPONENT"/>
    <property type="match status" value="1"/>
</dbReference>
<dbReference type="OrthoDB" id="9804819at2"/>
<dbReference type="Proteomes" id="UP000287188">
    <property type="component" value="Unassembled WGS sequence"/>
</dbReference>
<feature type="domain" description="ABC transporter" evidence="4">
    <location>
        <begin position="5"/>
        <end position="258"/>
    </location>
</feature>
<dbReference type="InterPro" id="IPR003593">
    <property type="entry name" value="AAA+_ATPase"/>
</dbReference>
<keyword evidence="1" id="KW-0813">Transport</keyword>
<evidence type="ECO:0000256" key="3">
    <source>
        <dbReference type="ARBA" id="ARBA00022840"/>
    </source>
</evidence>
<evidence type="ECO:0000313" key="5">
    <source>
        <dbReference type="EMBL" id="GCE16517.1"/>
    </source>
</evidence>
<dbReference type="RefSeq" id="WP_126548400.1">
    <property type="nucleotide sequence ID" value="NZ_BIFS01000001.1"/>
</dbReference>
<dbReference type="SMART" id="SM00382">
    <property type="entry name" value="AAA"/>
    <property type="match status" value="1"/>
</dbReference>
<comment type="caution">
    <text evidence="5">The sequence shown here is derived from an EMBL/GenBank/DDBJ whole genome shotgun (WGS) entry which is preliminary data.</text>
</comment>
<dbReference type="PANTHER" id="PTHR42711">
    <property type="entry name" value="ABC TRANSPORTER ATP-BINDING PROTEIN"/>
    <property type="match status" value="1"/>
</dbReference>
<dbReference type="GO" id="GO:0005524">
    <property type="term" value="F:ATP binding"/>
    <property type="evidence" value="ECO:0007669"/>
    <property type="project" value="UniProtKB-KW"/>
</dbReference>